<dbReference type="PANTHER" id="PTHR13190">
    <property type="entry name" value="AUTOPHAGY-RELATED 2, ISOFORM A"/>
    <property type="match status" value="1"/>
</dbReference>
<keyword evidence="6" id="KW-0256">Endoplasmic reticulum</keyword>
<evidence type="ECO:0000256" key="3">
    <source>
        <dbReference type="ARBA" id="ARBA00009714"/>
    </source>
</evidence>
<gene>
    <name evidence="13" type="ORF">MEUPH1_LOCUS6512</name>
</gene>
<dbReference type="GO" id="GO:0000422">
    <property type="term" value="P:autophagy of mitochondrion"/>
    <property type="evidence" value="ECO:0007669"/>
    <property type="project" value="TreeGrafter"/>
</dbReference>
<dbReference type="GO" id="GO:0034045">
    <property type="term" value="C:phagophore assembly site membrane"/>
    <property type="evidence" value="ECO:0007669"/>
    <property type="project" value="UniProtKB-SubCell"/>
</dbReference>
<keyword evidence="9" id="KW-0472">Membrane</keyword>
<dbReference type="GO" id="GO:0061723">
    <property type="term" value="P:glycophagy"/>
    <property type="evidence" value="ECO:0007669"/>
    <property type="project" value="TreeGrafter"/>
</dbReference>
<dbReference type="GO" id="GO:0005789">
    <property type="term" value="C:endoplasmic reticulum membrane"/>
    <property type="evidence" value="ECO:0007669"/>
    <property type="project" value="UniProtKB-SubCell"/>
</dbReference>
<evidence type="ECO:0000313" key="13">
    <source>
        <dbReference type="EMBL" id="CAI6350009.1"/>
    </source>
</evidence>
<proteinExistence type="inferred from homology"/>
<dbReference type="GO" id="GO:0061709">
    <property type="term" value="P:reticulophagy"/>
    <property type="evidence" value="ECO:0007669"/>
    <property type="project" value="TreeGrafter"/>
</dbReference>
<dbReference type="GO" id="GO:0000045">
    <property type="term" value="P:autophagosome assembly"/>
    <property type="evidence" value="ECO:0007669"/>
    <property type="project" value="TreeGrafter"/>
</dbReference>
<evidence type="ECO:0000256" key="8">
    <source>
        <dbReference type="ARBA" id="ARBA00023055"/>
    </source>
</evidence>
<dbReference type="GO" id="GO:0034727">
    <property type="term" value="P:piecemeal microautophagy of the nucleus"/>
    <property type="evidence" value="ECO:0007669"/>
    <property type="project" value="TreeGrafter"/>
</dbReference>
<sequence>MSWFNFCTENLQKRCCRYLLQRYVGRFLEHKIESDQLFINVLDGAVSIEEIVLDVQALNNVGDEHQLPFEFVKGSVQKISLSVPWRNMLKESSVVHVEGLSLTVRPNVKETEGIPSSMLESVWSSMSNSVYSSPDSDYEESFDNAPESEQVSGLEVFTQAIESILNRIKVKFSNTVIKLEYMPDFMKLGLGLQLHIISLDYIDEVADESKEGILYDSLAFLTKKLIIEGVFLQTYELKCPKFNNEKSNARINMTEPITIAELTGTQIIRMVLKHNPSLPGPKLSLEINFGPLNVICSPRQLYLVIEILRGISKPLIEQKLSAPVQKPMSESDFNRIELDLFNHVESRPDADVGLRGMQGWSNLHDDEEEFFPLQGAKSKPFAPSMNSSMTSSMSSVASSKSELSSRHTKHRNKGKNEWLGETNHFNIQLASLCVVLLHDDILAVCPETDVITQCSLNEMRKISHQYLMAVQNVDIIKDCDKITKSLERNHLKLVATNVILEGDEKTNETVKDVNIIASGSDVLLMEVLVETTEEPTQYIPILKFVQDDKCSPKISNISSHQPDIQIQFKHNTKSTRYCNPVSSEIKITMQKVFSEVDISIINRLSSYIYSPDFKVSKKSTLNVSLPQFNDVIESVNDTNISCTLNFSYLTIKFRFPVPDLRPLSDINRLPWWKRILRDDILWLYLSDAEGSFTKTSQQTVTTGYELQCRSIEALFQEGNTNNIIPIAKCKGIDEELKTIRMDAKRRPKLILRLCPVVNFEDERNNENSNVEHNMTSSVYVESCKKPSPFASKKIMRQRNHHSDGQEHERKLGDGEIQVVPGSREEIMEFVEHTNANAKVYLDINLPCLFVTLPSKHLYETIYNRFTNDLFFWSPSFPTPASSGGDTNRLSNILDKTRYFAPCKSGIQFDSESESEDETSTNYYSCGQSNMNIADPIVKRTEFCLNLNVSQGLFTIITQSRDRSGRVIPQHYGELQIAFDDLYLYTAAGYENTPRHNFICIQANKFCLSHENFSTNGTDILTPKEVVCRKNKSLQRVLYKIPDGMDFKERSDINKSDMLTVVVEISVCNHIKTIRVANEIYGTTLRHIFSVVSQSWYYQLSDFFDVVDDPVAGYESPHVITELHQHISDCIIDYRPLHLPYQCVLSIGNFSLSSNIVARSKASTLQIVSEDVTFYISARLSKSEHLDLVSHYVCVMDLGVFELSLKLSKTPKQSNDLVQPKVDLRMGVNVIHIRVCADSAFAFCRILSYLASDGDKSSVEEQATEFEGVDQEDPILLDQADSDNNSLSSLIMEAMHEETTGLEKPKKNPVDPIKKQNSNHPTSSQSDKGIEVFYFPDETNKIVSPLDNEPLQYEVEDDFIDKEYCFVEHEVGSGLMPRSNIPEVRMLIDTQLRLVDNYFKAPVGKIDMLQAPKEYPTPVIKYTLREMTLILHIYGGTDFSTKPIHNELTKHVTIVSETNSCPTSPNTLRPSLSRYYSQANINSQKNPTSKKGSNITQARTRFCCSVLPTSWQAKGGTGRQHHVLMQLQLNKVRFQHEVYPPHTKQAMRQVILIQDLEIRDKLASSNINKFLYLYSSEAMPKQQNANMFVAKAVHMRPDSNLKVEECCVKVSMLPLRLNIDQDSLIFLISFVNQFNALGQKTKDEIPAEKKMPTKSEEPIMTLGNTADGQQDIAPNPLIQLNDEFDQHFGLKDIPVIPKPDTGNSSSDSSKAPVYIRQFVFSPDVTIRLDYEGRHVDLRQGSLAGLLMGLAQLNCSEITLKRIVHKHGLLGFEKLLTYVTQEWLQDIKKHQLPSLLGGVGPMYSFVRLIQGFRDLVQLPIEQYQKDGRIVRGLQRGANSFTTSTAMAALEIATRIVNLIQRVAETTYDMVNPGPSMRQLRLQEGKKRNRHNKRSHPADIREGVATAVMLVKEGLGETAQTIVRVASEEHEIKGTAGMVGGVMRQIPPTALTPIILASQATCNVLQGVRCQLAPDARVEAMQKWRCD</sequence>
<evidence type="ECO:0000256" key="5">
    <source>
        <dbReference type="ARBA" id="ARBA00022448"/>
    </source>
</evidence>
<feature type="region of interest" description="Disordered" evidence="12">
    <location>
        <begin position="382"/>
        <end position="413"/>
    </location>
</feature>
<comment type="subcellular location">
    <subcellularLocation>
        <location evidence="1">Endoplasmic reticulum membrane</location>
        <topology evidence="1">Peripheral membrane protein</topology>
    </subcellularLocation>
    <subcellularLocation>
        <location evidence="2">Preautophagosomal structure membrane</location>
        <topology evidence="2">Peripheral membrane protein</topology>
    </subcellularLocation>
</comment>
<dbReference type="Proteomes" id="UP001160148">
    <property type="component" value="Unassembled WGS sequence"/>
</dbReference>
<feature type="compositionally biased region" description="Low complexity" evidence="12">
    <location>
        <begin position="384"/>
        <end position="402"/>
    </location>
</feature>
<keyword evidence="7" id="KW-0072">Autophagy</keyword>
<evidence type="ECO:0000256" key="4">
    <source>
        <dbReference type="ARBA" id="ARBA00018070"/>
    </source>
</evidence>
<dbReference type="PANTHER" id="PTHR13190:SF1">
    <property type="entry name" value="AUTOPHAGY-RELATED 2, ISOFORM A"/>
    <property type="match status" value="1"/>
</dbReference>
<evidence type="ECO:0000256" key="12">
    <source>
        <dbReference type="SAM" id="MobiDB-lite"/>
    </source>
</evidence>
<dbReference type="Pfam" id="PF13329">
    <property type="entry name" value="ATG2_CAD"/>
    <property type="match status" value="1"/>
</dbReference>
<dbReference type="GO" id="GO:0006869">
    <property type="term" value="P:lipid transport"/>
    <property type="evidence" value="ECO:0007669"/>
    <property type="project" value="UniProtKB-KW"/>
</dbReference>
<dbReference type="GO" id="GO:0043495">
    <property type="term" value="F:protein-membrane adaptor activity"/>
    <property type="evidence" value="ECO:0007669"/>
    <property type="project" value="TreeGrafter"/>
</dbReference>
<evidence type="ECO:0000256" key="7">
    <source>
        <dbReference type="ARBA" id="ARBA00023006"/>
    </source>
</evidence>
<accession>A0AAV0W2J4</accession>
<feature type="compositionally biased region" description="Polar residues" evidence="12">
    <location>
        <begin position="1314"/>
        <end position="1326"/>
    </location>
</feature>
<evidence type="ECO:0000256" key="9">
    <source>
        <dbReference type="ARBA" id="ARBA00023136"/>
    </source>
</evidence>
<comment type="similarity">
    <text evidence="3">Belongs to the ATG2 family.</text>
</comment>
<organism evidence="13 14">
    <name type="scientific">Macrosiphum euphorbiae</name>
    <name type="common">potato aphid</name>
    <dbReference type="NCBI Taxonomy" id="13131"/>
    <lineage>
        <taxon>Eukaryota</taxon>
        <taxon>Metazoa</taxon>
        <taxon>Ecdysozoa</taxon>
        <taxon>Arthropoda</taxon>
        <taxon>Hexapoda</taxon>
        <taxon>Insecta</taxon>
        <taxon>Pterygota</taxon>
        <taxon>Neoptera</taxon>
        <taxon>Paraneoptera</taxon>
        <taxon>Hemiptera</taxon>
        <taxon>Sternorrhyncha</taxon>
        <taxon>Aphidomorpha</taxon>
        <taxon>Aphidoidea</taxon>
        <taxon>Aphididae</taxon>
        <taxon>Macrosiphini</taxon>
        <taxon>Macrosiphum</taxon>
    </lineage>
</organism>
<feature type="region of interest" description="Disordered" evidence="12">
    <location>
        <begin position="1298"/>
        <end position="1327"/>
    </location>
</feature>
<dbReference type="GO" id="GO:0061908">
    <property type="term" value="C:phagophore"/>
    <property type="evidence" value="ECO:0007669"/>
    <property type="project" value="TreeGrafter"/>
</dbReference>
<evidence type="ECO:0000256" key="10">
    <source>
        <dbReference type="ARBA" id="ARBA00024479"/>
    </source>
</evidence>
<dbReference type="EMBL" id="CARXXK010000001">
    <property type="protein sequence ID" value="CAI6350009.1"/>
    <property type="molecule type" value="Genomic_DNA"/>
</dbReference>
<comment type="catalytic activity">
    <reaction evidence="11">
        <text>a 1,2-diacyl-sn-glycero-3-phosphoethanolamine(in) = a 1,2-diacyl-sn-glycero-3-phosphoethanolamine(out)</text>
        <dbReference type="Rhea" id="RHEA:38895"/>
        <dbReference type="ChEBI" id="CHEBI:64612"/>
    </reaction>
</comment>
<keyword evidence="8" id="KW-0445">Lipid transport</keyword>
<feature type="compositionally biased region" description="Basic and acidic residues" evidence="12">
    <location>
        <begin position="1298"/>
        <end position="1313"/>
    </location>
</feature>
<evidence type="ECO:0000313" key="14">
    <source>
        <dbReference type="Proteomes" id="UP001160148"/>
    </source>
</evidence>
<comment type="catalytic activity">
    <reaction evidence="10">
        <text>a 1,2-diacyl-sn-glycero-3-phospho-L-serine(in) = a 1,2-diacyl-sn-glycero-3-phospho-L-serine(out)</text>
        <dbReference type="Rhea" id="RHEA:38663"/>
        <dbReference type="ChEBI" id="CHEBI:57262"/>
    </reaction>
</comment>
<reference evidence="13 14" key="1">
    <citation type="submission" date="2023-01" db="EMBL/GenBank/DDBJ databases">
        <authorList>
            <person name="Whitehead M."/>
        </authorList>
    </citation>
    <scope>NUCLEOTIDE SEQUENCE [LARGE SCALE GENOMIC DNA]</scope>
</reference>
<keyword evidence="14" id="KW-1185">Reference proteome</keyword>
<name>A0AAV0W2J4_9HEMI</name>
<evidence type="ECO:0000256" key="11">
    <source>
        <dbReference type="ARBA" id="ARBA00024615"/>
    </source>
</evidence>
<keyword evidence="5" id="KW-0813">Transport</keyword>
<dbReference type="InterPro" id="IPR026849">
    <property type="entry name" value="ATG2"/>
</dbReference>
<dbReference type="GO" id="GO:0032266">
    <property type="term" value="F:phosphatidylinositol-3-phosphate binding"/>
    <property type="evidence" value="ECO:0007669"/>
    <property type="project" value="TreeGrafter"/>
</dbReference>
<comment type="caution">
    <text evidence="13">The sequence shown here is derived from an EMBL/GenBank/DDBJ whole genome shotgun (WGS) entry which is preliminary data.</text>
</comment>
<evidence type="ECO:0000256" key="6">
    <source>
        <dbReference type="ARBA" id="ARBA00022824"/>
    </source>
</evidence>
<protein>
    <recommendedName>
        <fullName evidence="4">Autophagy-related protein 2</fullName>
    </recommendedName>
</protein>
<evidence type="ECO:0000256" key="1">
    <source>
        <dbReference type="ARBA" id="ARBA00004406"/>
    </source>
</evidence>
<evidence type="ECO:0000256" key="2">
    <source>
        <dbReference type="ARBA" id="ARBA00004623"/>
    </source>
</evidence>